<organism evidence="1 2">
    <name type="scientific">Flavimobilis rhizosphaerae</name>
    <dbReference type="NCBI Taxonomy" id="2775421"/>
    <lineage>
        <taxon>Bacteria</taxon>
        <taxon>Bacillati</taxon>
        <taxon>Actinomycetota</taxon>
        <taxon>Actinomycetes</taxon>
        <taxon>Micrococcales</taxon>
        <taxon>Jonesiaceae</taxon>
        <taxon>Flavimobilis</taxon>
    </lineage>
</organism>
<dbReference type="Proteomes" id="UP000642107">
    <property type="component" value="Unassembled WGS sequence"/>
</dbReference>
<dbReference type="EMBL" id="JACZDF010000002">
    <property type="protein sequence ID" value="MBD9698659.1"/>
    <property type="molecule type" value="Genomic_DNA"/>
</dbReference>
<dbReference type="Pfam" id="PF05768">
    <property type="entry name" value="Glrx-like"/>
    <property type="match status" value="1"/>
</dbReference>
<dbReference type="Gene3D" id="3.40.30.10">
    <property type="entry name" value="Glutaredoxin"/>
    <property type="match status" value="1"/>
</dbReference>
<reference evidence="1 2" key="1">
    <citation type="submission" date="2020-09" db="EMBL/GenBank/DDBJ databases">
        <title>Flavimobilis rhizosphaerae sp. nov., isolated from rhizosphere soil of Spartina alterniflora.</title>
        <authorList>
            <person name="Hanqin C."/>
        </authorList>
    </citation>
    <scope>NUCLEOTIDE SEQUENCE [LARGE SCALE GENOMIC DNA]</scope>
    <source>
        <strain evidence="1 2">GY 10621</strain>
    </source>
</reference>
<evidence type="ECO:0000313" key="1">
    <source>
        <dbReference type="EMBL" id="MBD9698659.1"/>
    </source>
</evidence>
<sequence>MQTEVRVRLITRSTCSLCDTARETVAAVCADEGVAWEELDVDEDPALLAEHGEHVPVVLVDGHQVGFWRIPEKRLRLFVQGLR</sequence>
<gene>
    <name evidence="1" type="ORF">IGS67_04000</name>
</gene>
<dbReference type="InterPro" id="IPR008554">
    <property type="entry name" value="Glutaredoxin-like"/>
</dbReference>
<name>A0ABR9DNF4_9MICO</name>
<comment type="caution">
    <text evidence="1">The sequence shown here is derived from an EMBL/GenBank/DDBJ whole genome shotgun (WGS) entry which is preliminary data.</text>
</comment>
<accession>A0ABR9DNF4</accession>
<dbReference type="SUPFAM" id="SSF52833">
    <property type="entry name" value="Thioredoxin-like"/>
    <property type="match status" value="1"/>
</dbReference>
<dbReference type="InterPro" id="IPR036249">
    <property type="entry name" value="Thioredoxin-like_sf"/>
</dbReference>
<keyword evidence="2" id="KW-1185">Reference proteome</keyword>
<proteinExistence type="predicted"/>
<protein>
    <submittedName>
        <fullName evidence="1">Glutaredoxin family protein</fullName>
    </submittedName>
</protein>
<dbReference type="RefSeq" id="WP_192278146.1">
    <property type="nucleotide sequence ID" value="NZ_JACZDF010000002.1"/>
</dbReference>
<evidence type="ECO:0000313" key="2">
    <source>
        <dbReference type="Proteomes" id="UP000642107"/>
    </source>
</evidence>